<evidence type="ECO:0000256" key="4">
    <source>
        <dbReference type="ARBA" id="ARBA00023125"/>
    </source>
</evidence>
<comment type="similarity">
    <text evidence="1">Belongs to the LysR transcriptional regulatory family.</text>
</comment>
<dbReference type="PANTHER" id="PTHR30537">
    <property type="entry name" value="HTH-TYPE TRANSCRIPTIONAL REGULATOR"/>
    <property type="match status" value="1"/>
</dbReference>
<evidence type="ECO:0000256" key="1">
    <source>
        <dbReference type="ARBA" id="ARBA00009437"/>
    </source>
</evidence>
<dbReference type="AlphaFoldDB" id="A0A7G2JP94"/>
<evidence type="ECO:0000256" key="3">
    <source>
        <dbReference type="ARBA" id="ARBA00023015"/>
    </source>
</evidence>
<dbReference type="Pfam" id="PF03466">
    <property type="entry name" value="LysR_substrate"/>
    <property type="match status" value="1"/>
</dbReference>
<dbReference type="InterPro" id="IPR000847">
    <property type="entry name" value="LysR_HTH_N"/>
</dbReference>
<dbReference type="InterPro" id="IPR036390">
    <property type="entry name" value="WH_DNA-bd_sf"/>
</dbReference>
<proteinExistence type="inferred from homology"/>
<dbReference type="InterPro" id="IPR058163">
    <property type="entry name" value="LysR-type_TF_proteobact-type"/>
</dbReference>
<dbReference type="SUPFAM" id="SSF46785">
    <property type="entry name" value="Winged helix' DNA-binding domain"/>
    <property type="match status" value="1"/>
</dbReference>
<keyword evidence="5" id="KW-0804">Transcription</keyword>
<evidence type="ECO:0000313" key="6">
    <source>
        <dbReference type="EMBL" id="HCK00231.1"/>
    </source>
</evidence>
<accession>A0A7G2JP94</accession>
<sequence length="304" mass="33472">MRTELSGIPVFVAVAEAGSFANAAEKLHLTRSAISKIISRLEERLGVMLFLRTTRSQSLTDEGVLFYEHCRQALATLNNAEALLDSGKVQASGRLRVSMPVLFGHLCIAPLLTELALQHPQLTLELSFSDRTVDLIDEGFDLAIRIGALPDSSSLVGRQLGHHGMTFCASPAYLQRCGEPLSLHDLSQHQAVGYLRAGIVQKWQLRDDDNRLQEIRPQARILMDDMQAVTNAAVSGAGVAWLPYWLAREHVVEGRLVAIMRSYDSVDFPVNAVWPHAAYQPLKVRLAVDQLVAQLPARLALIAP</sequence>
<keyword evidence="4" id="KW-0238">DNA-binding</keyword>
<keyword evidence="3" id="KW-0805">Transcription regulation</keyword>
<dbReference type="PRINTS" id="PR00039">
    <property type="entry name" value="HTHLYSR"/>
</dbReference>
<gene>
    <name evidence="6" type="ORF">DHV72_09400</name>
</gene>
<dbReference type="GO" id="GO:0003700">
    <property type="term" value="F:DNA-binding transcription factor activity"/>
    <property type="evidence" value="ECO:0007669"/>
    <property type="project" value="InterPro"/>
</dbReference>
<dbReference type="FunFam" id="1.10.10.10:FF:000001">
    <property type="entry name" value="LysR family transcriptional regulator"/>
    <property type="match status" value="1"/>
</dbReference>
<dbReference type="Gene3D" id="1.10.10.10">
    <property type="entry name" value="Winged helix-like DNA-binding domain superfamily/Winged helix DNA-binding domain"/>
    <property type="match status" value="1"/>
</dbReference>
<reference evidence="6 7" key="1">
    <citation type="journal article" date="2018" name="Nat. Biotechnol.">
        <title>A standardized bacterial taxonomy based on genome phylogeny substantially revises the tree of life.</title>
        <authorList>
            <person name="Parks D.H."/>
            <person name="Chuvochina M."/>
            <person name="Waite D.W."/>
            <person name="Rinke C."/>
            <person name="Skarshewski A."/>
            <person name="Chaumeil P.A."/>
            <person name="Hugenholtz P."/>
        </authorList>
    </citation>
    <scope>NUCLEOTIDE SEQUENCE [LARGE SCALE GENOMIC DNA]</scope>
    <source>
        <strain evidence="6">UBA11264</strain>
    </source>
</reference>
<evidence type="ECO:0000256" key="2">
    <source>
        <dbReference type="ARBA" id="ARBA00022491"/>
    </source>
</evidence>
<dbReference type="Pfam" id="PF00126">
    <property type="entry name" value="HTH_1"/>
    <property type="match status" value="1"/>
</dbReference>
<dbReference type="EMBL" id="DPSM01000015">
    <property type="protein sequence ID" value="HCK00231.1"/>
    <property type="molecule type" value="Genomic_DNA"/>
</dbReference>
<dbReference type="InterPro" id="IPR005119">
    <property type="entry name" value="LysR_subst-bd"/>
</dbReference>
<name>A0A7G2JP94_9GAMM</name>
<dbReference type="PANTHER" id="PTHR30537:SF5">
    <property type="entry name" value="HTH-TYPE TRANSCRIPTIONAL ACTIVATOR TTDR-RELATED"/>
    <property type="match status" value="1"/>
</dbReference>
<evidence type="ECO:0000313" key="7">
    <source>
        <dbReference type="Proteomes" id="UP000262210"/>
    </source>
</evidence>
<keyword evidence="2" id="KW-0678">Repressor</keyword>
<dbReference type="SUPFAM" id="SSF53850">
    <property type="entry name" value="Periplasmic binding protein-like II"/>
    <property type="match status" value="1"/>
</dbReference>
<dbReference type="GO" id="GO:0003677">
    <property type="term" value="F:DNA binding"/>
    <property type="evidence" value="ECO:0007669"/>
    <property type="project" value="UniProtKB-KW"/>
</dbReference>
<organism evidence="6 7">
    <name type="scientific">Serratia grimesii</name>
    <dbReference type="NCBI Taxonomy" id="82995"/>
    <lineage>
        <taxon>Bacteria</taxon>
        <taxon>Pseudomonadati</taxon>
        <taxon>Pseudomonadota</taxon>
        <taxon>Gammaproteobacteria</taxon>
        <taxon>Enterobacterales</taxon>
        <taxon>Yersiniaceae</taxon>
        <taxon>Serratia</taxon>
    </lineage>
</organism>
<dbReference type="Proteomes" id="UP000262210">
    <property type="component" value="Unassembled WGS sequence"/>
</dbReference>
<dbReference type="InterPro" id="IPR036388">
    <property type="entry name" value="WH-like_DNA-bd_sf"/>
</dbReference>
<protein>
    <submittedName>
        <fullName evidence="6">LysR family transcriptional regulator</fullName>
    </submittedName>
</protein>
<dbReference type="CDD" id="cd08475">
    <property type="entry name" value="PBP2_CrgA_like_6"/>
    <property type="match status" value="1"/>
</dbReference>
<dbReference type="PROSITE" id="PS50931">
    <property type="entry name" value="HTH_LYSR"/>
    <property type="match status" value="1"/>
</dbReference>
<comment type="caution">
    <text evidence="6">The sequence shown here is derived from an EMBL/GenBank/DDBJ whole genome shotgun (WGS) entry which is preliminary data.</text>
</comment>
<dbReference type="GeneID" id="75282732"/>
<dbReference type="Gene3D" id="3.40.190.290">
    <property type="match status" value="1"/>
</dbReference>
<dbReference type="RefSeq" id="WP_186427072.1">
    <property type="nucleotide sequence ID" value="NZ_CAMIRE010000001.1"/>
</dbReference>
<evidence type="ECO:0000256" key="5">
    <source>
        <dbReference type="ARBA" id="ARBA00023163"/>
    </source>
</evidence>